<dbReference type="KEGG" id="acep:105617164"/>
<dbReference type="EnsemblMetazoa" id="XM_012198731.1">
    <property type="protein sequence ID" value="XP_012054121.1"/>
    <property type="gene ID" value="LOC105617164"/>
</dbReference>
<dbReference type="Proteomes" id="UP000005205">
    <property type="component" value="Unassembled WGS sequence"/>
</dbReference>
<evidence type="ECO:0000313" key="2">
    <source>
        <dbReference type="EnsemblMetazoa" id="XP_012054121.1"/>
    </source>
</evidence>
<keyword evidence="1" id="KW-0732">Signal</keyword>
<feature type="chain" id="PRO_5007628889" evidence="1">
    <location>
        <begin position="18"/>
        <end position="243"/>
    </location>
</feature>
<evidence type="ECO:0000256" key="1">
    <source>
        <dbReference type="SAM" id="SignalP"/>
    </source>
</evidence>
<name>A0A158N9B3_ATTCE</name>
<dbReference type="EMBL" id="ADTU01009263">
    <property type="status" value="NOT_ANNOTATED_CDS"/>
    <property type="molecule type" value="Genomic_DNA"/>
</dbReference>
<organism evidence="2 3">
    <name type="scientific">Atta cephalotes</name>
    <name type="common">Leafcutter ant</name>
    <dbReference type="NCBI Taxonomy" id="12957"/>
    <lineage>
        <taxon>Eukaryota</taxon>
        <taxon>Metazoa</taxon>
        <taxon>Ecdysozoa</taxon>
        <taxon>Arthropoda</taxon>
        <taxon>Hexapoda</taxon>
        <taxon>Insecta</taxon>
        <taxon>Pterygota</taxon>
        <taxon>Neoptera</taxon>
        <taxon>Endopterygota</taxon>
        <taxon>Hymenoptera</taxon>
        <taxon>Apocrita</taxon>
        <taxon>Aculeata</taxon>
        <taxon>Formicoidea</taxon>
        <taxon>Formicidae</taxon>
        <taxon>Myrmicinae</taxon>
        <taxon>Atta</taxon>
    </lineage>
</organism>
<dbReference type="AlphaFoldDB" id="A0A158N9B3"/>
<dbReference type="EMBL" id="ADTU01009262">
    <property type="status" value="NOT_ANNOTATED_CDS"/>
    <property type="molecule type" value="Genomic_DNA"/>
</dbReference>
<sequence length="243" mass="27538">MFRLLIPCLLWLSMVRSETGMHIDMPVESLDKTLDASMLKAKRESIHQPCESIHQSLYPHVPAYSPPQVYVKPLVQPAYLKKELGIAPLAHLQQYIQQSHAYPSVVQKPTITYVKPTTPVVNYHAQHQSLQYIKPMMPIYQSPIAPSYAPIYQKPLHYAPTYQSPIYDDVMPKILLKKYEAPAAQILYQKPLVHAPAIQYASPKVMHVQAPQESYVKPVVHAPSPLFAPQPDHDSIIVKPHCA</sequence>
<dbReference type="InParanoid" id="A0A158N9B3"/>
<reference evidence="2" key="2">
    <citation type="submission" date="2016-04" db="UniProtKB">
        <authorList>
            <consortium name="EnsemblMetazoa"/>
        </authorList>
    </citation>
    <scope>IDENTIFICATION</scope>
</reference>
<protein>
    <submittedName>
        <fullName evidence="2">Uncharacterized protein</fullName>
    </submittedName>
</protein>
<proteinExistence type="predicted"/>
<evidence type="ECO:0000313" key="3">
    <source>
        <dbReference type="Proteomes" id="UP000005205"/>
    </source>
</evidence>
<reference evidence="3" key="1">
    <citation type="journal article" date="2011" name="PLoS Genet.">
        <title>The genome sequence of the leaf-cutter ant Atta cephalotes reveals insights into its obligate symbiotic lifestyle.</title>
        <authorList>
            <person name="Suen G."/>
            <person name="Teiling C."/>
            <person name="Li L."/>
            <person name="Holt C."/>
            <person name="Abouheif E."/>
            <person name="Bornberg-Bauer E."/>
            <person name="Bouffard P."/>
            <person name="Caldera E.J."/>
            <person name="Cash E."/>
            <person name="Cavanaugh A."/>
            <person name="Denas O."/>
            <person name="Elhaik E."/>
            <person name="Fave M.J."/>
            <person name="Gadau J."/>
            <person name="Gibson J.D."/>
            <person name="Graur D."/>
            <person name="Grubbs K.J."/>
            <person name="Hagen D.E."/>
            <person name="Harkins T.T."/>
            <person name="Helmkampf M."/>
            <person name="Hu H."/>
            <person name="Johnson B.R."/>
            <person name="Kim J."/>
            <person name="Marsh S.E."/>
            <person name="Moeller J.A."/>
            <person name="Munoz-Torres M.C."/>
            <person name="Murphy M.C."/>
            <person name="Naughton M.C."/>
            <person name="Nigam S."/>
            <person name="Overson R."/>
            <person name="Rajakumar R."/>
            <person name="Reese J.T."/>
            <person name="Scott J.J."/>
            <person name="Smith C.R."/>
            <person name="Tao S."/>
            <person name="Tsutsui N.D."/>
            <person name="Viljakainen L."/>
            <person name="Wissler L."/>
            <person name="Yandell M.D."/>
            <person name="Zimmer F."/>
            <person name="Taylor J."/>
            <person name="Slater S.C."/>
            <person name="Clifton S.W."/>
            <person name="Warren W.C."/>
            <person name="Elsik C.G."/>
            <person name="Smith C.D."/>
            <person name="Weinstock G.M."/>
            <person name="Gerardo N.M."/>
            <person name="Currie C.R."/>
        </authorList>
    </citation>
    <scope>NUCLEOTIDE SEQUENCE [LARGE SCALE GENOMIC DNA]</scope>
</reference>
<gene>
    <name evidence="2" type="primary">105617164</name>
</gene>
<dbReference type="OrthoDB" id="7631576at2759"/>
<keyword evidence="3" id="KW-1185">Reference proteome</keyword>
<accession>A0A158N9B3</accession>
<feature type="signal peptide" evidence="1">
    <location>
        <begin position="1"/>
        <end position="17"/>
    </location>
</feature>